<gene>
    <name evidence="11" type="ORF">LOTGIDRAFT_122938</name>
</gene>
<evidence type="ECO:0000256" key="4">
    <source>
        <dbReference type="ARBA" id="ARBA00023040"/>
    </source>
</evidence>
<feature type="domain" description="G-protein coupled receptors family 3 profile" evidence="10">
    <location>
        <begin position="153"/>
        <end position="412"/>
    </location>
</feature>
<comment type="subcellular location">
    <subcellularLocation>
        <location evidence="1">Membrane</location>
        <topology evidence="1">Multi-pass membrane protein</topology>
    </subcellularLocation>
</comment>
<evidence type="ECO:0000259" key="10">
    <source>
        <dbReference type="PROSITE" id="PS50259"/>
    </source>
</evidence>
<dbReference type="PRINTS" id="PR01176">
    <property type="entry name" value="GABABRECEPTR"/>
</dbReference>
<feature type="transmembrane region" description="Helical" evidence="9">
    <location>
        <begin position="327"/>
        <end position="344"/>
    </location>
</feature>
<name>V4A1R7_LOTGI</name>
<evidence type="ECO:0000256" key="3">
    <source>
        <dbReference type="ARBA" id="ARBA00022989"/>
    </source>
</evidence>
<dbReference type="OrthoDB" id="411630at2759"/>
<protein>
    <recommendedName>
        <fullName evidence="10">G-protein coupled receptors family 3 profile domain-containing protein</fullName>
    </recommendedName>
</protein>
<dbReference type="InterPro" id="IPR017978">
    <property type="entry name" value="GPCR_3_C"/>
</dbReference>
<feature type="transmembrane region" description="Helical" evidence="9">
    <location>
        <begin position="214"/>
        <end position="238"/>
    </location>
</feature>
<keyword evidence="7" id="KW-0325">Glycoprotein</keyword>
<dbReference type="InterPro" id="IPR028082">
    <property type="entry name" value="Peripla_BP_I"/>
</dbReference>
<feature type="transmembrane region" description="Helical" evidence="9">
    <location>
        <begin position="387"/>
        <end position="409"/>
    </location>
</feature>
<dbReference type="CTD" id="20232174"/>
<evidence type="ECO:0000256" key="1">
    <source>
        <dbReference type="ARBA" id="ARBA00004141"/>
    </source>
</evidence>
<dbReference type="RefSeq" id="XP_009058621.1">
    <property type="nucleotide sequence ID" value="XM_009060373.1"/>
</dbReference>
<dbReference type="OMA" id="FEWIKGA"/>
<organism evidence="11 12">
    <name type="scientific">Lottia gigantea</name>
    <name type="common">Giant owl limpet</name>
    <dbReference type="NCBI Taxonomy" id="225164"/>
    <lineage>
        <taxon>Eukaryota</taxon>
        <taxon>Metazoa</taxon>
        <taxon>Spiralia</taxon>
        <taxon>Lophotrochozoa</taxon>
        <taxon>Mollusca</taxon>
        <taxon>Gastropoda</taxon>
        <taxon>Patellogastropoda</taxon>
        <taxon>Lottioidea</taxon>
        <taxon>Lottiidae</taxon>
        <taxon>Lottia</taxon>
    </lineage>
</organism>
<keyword evidence="5 9" id="KW-0472">Membrane</keyword>
<keyword evidence="4" id="KW-0297">G-protein coupled receptor</keyword>
<reference evidence="11 12" key="1">
    <citation type="journal article" date="2013" name="Nature">
        <title>Insights into bilaterian evolution from three spiralian genomes.</title>
        <authorList>
            <person name="Simakov O."/>
            <person name="Marletaz F."/>
            <person name="Cho S.J."/>
            <person name="Edsinger-Gonzales E."/>
            <person name="Havlak P."/>
            <person name="Hellsten U."/>
            <person name="Kuo D.H."/>
            <person name="Larsson T."/>
            <person name="Lv J."/>
            <person name="Arendt D."/>
            <person name="Savage R."/>
            <person name="Osoegawa K."/>
            <person name="de Jong P."/>
            <person name="Grimwood J."/>
            <person name="Chapman J.A."/>
            <person name="Shapiro H."/>
            <person name="Aerts A."/>
            <person name="Otillar R.P."/>
            <person name="Terry A.Y."/>
            <person name="Boore J.L."/>
            <person name="Grigoriev I.V."/>
            <person name="Lindberg D.R."/>
            <person name="Seaver E.C."/>
            <person name="Weisblat D.A."/>
            <person name="Putnam N.H."/>
            <person name="Rokhsar D.S."/>
        </authorList>
    </citation>
    <scope>NUCLEOTIDE SEQUENCE [LARGE SCALE GENOMIC DNA]</scope>
</reference>
<evidence type="ECO:0000256" key="6">
    <source>
        <dbReference type="ARBA" id="ARBA00023170"/>
    </source>
</evidence>
<dbReference type="GO" id="GO:0004965">
    <property type="term" value="F:G protein-coupled GABA receptor activity"/>
    <property type="evidence" value="ECO:0007669"/>
    <property type="project" value="InterPro"/>
</dbReference>
<proteinExistence type="predicted"/>
<feature type="transmembrane region" description="Helical" evidence="9">
    <location>
        <begin position="364"/>
        <end position="381"/>
    </location>
</feature>
<dbReference type="GO" id="GO:0007214">
    <property type="term" value="P:gamma-aminobutyric acid signaling pathway"/>
    <property type="evidence" value="ECO:0007669"/>
    <property type="project" value="TreeGrafter"/>
</dbReference>
<keyword evidence="2 9" id="KW-0812">Transmembrane</keyword>
<dbReference type="Pfam" id="PF00003">
    <property type="entry name" value="7tm_3"/>
    <property type="match status" value="1"/>
</dbReference>
<dbReference type="EMBL" id="KB202367">
    <property type="protein sequence ID" value="ESO90622.1"/>
    <property type="molecule type" value="Genomic_DNA"/>
</dbReference>
<feature type="transmembrane region" description="Helical" evidence="9">
    <location>
        <begin position="183"/>
        <end position="202"/>
    </location>
</feature>
<dbReference type="GO" id="GO:0038039">
    <property type="term" value="C:G protein-coupled receptor heterodimeric complex"/>
    <property type="evidence" value="ECO:0007669"/>
    <property type="project" value="TreeGrafter"/>
</dbReference>
<dbReference type="Gene3D" id="3.40.50.2300">
    <property type="match status" value="2"/>
</dbReference>
<keyword evidence="12" id="KW-1185">Reference proteome</keyword>
<evidence type="ECO:0000313" key="12">
    <source>
        <dbReference type="Proteomes" id="UP000030746"/>
    </source>
</evidence>
<dbReference type="InterPro" id="IPR002455">
    <property type="entry name" value="GPCR3_GABA-B"/>
</dbReference>
<feature type="transmembrane region" description="Helical" evidence="9">
    <location>
        <begin position="146"/>
        <end position="171"/>
    </location>
</feature>
<dbReference type="Proteomes" id="UP000030746">
    <property type="component" value="Unassembled WGS sequence"/>
</dbReference>
<dbReference type="KEGG" id="lgi:LOTGIDRAFT_122938"/>
<dbReference type="AlphaFoldDB" id="V4A1R7"/>
<keyword evidence="3 9" id="KW-1133">Transmembrane helix</keyword>
<dbReference type="GeneID" id="20232174"/>
<accession>V4A1R7</accession>
<dbReference type="PROSITE" id="PS50259">
    <property type="entry name" value="G_PROTEIN_RECEP_F3_4"/>
    <property type="match status" value="1"/>
</dbReference>
<evidence type="ECO:0000256" key="5">
    <source>
        <dbReference type="ARBA" id="ARBA00023136"/>
    </source>
</evidence>
<keyword evidence="8" id="KW-0807">Transducer</keyword>
<sequence length="417" mass="47258">MDNGSRPVSQFIETSYDTVWTIALTFKSALKHWIQTDYFNNTVPSFSNVNYSRISRLRQTFYSIIENVQFLGVSGPVSFQGPDRIGIVAVYQHQGDHLRPLAIHDPAKNSFDFHCSQCVPVIWQGDRVPRDKKIIRHRQATISSTVFLIGCAFCIFGIVLAVCFLAFNLYYRKLRYIKLSSPILNDVAVIGCILVYTAVVVLGLDDSILPLNVFPFICTLRVLLFAAGFSLAFGAMFAKTYRVHQILTRAHTGLLKNKLLRDKHLLFMIGALLILDSAIVFVWVLVDPMQRQITNLTTIASEDDEDIWYISQLATCHSNHLQKWTGAFYVYKGLLLIFGVYMAWETRSVKIPALNDSQYIGMNVYNVVLMSISVVVLSNILSMEPTLAYIVESSFMFLSTTVTLCLLFVPKVREGQW</sequence>
<dbReference type="PRINTS" id="PR01177">
    <property type="entry name" value="GABAB1RECPTR"/>
</dbReference>
<evidence type="ECO:0000256" key="8">
    <source>
        <dbReference type="ARBA" id="ARBA00023224"/>
    </source>
</evidence>
<dbReference type="SUPFAM" id="SSF53822">
    <property type="entry name" value="Periplasmic binding protein-like I"/>
    <property type="match status" value="1"/>
</dbReference>
<evidence type="ECO:0000256" key="7">
    <source>
        <dbReference type="ARBA" id="ARBA00023180"/>
    </source>
</evidence>
<feature type="transmembrane region" description="Helical" evidence="9">
    <location>
        <begin position="265"/>
        <end position="286"/>
    </location>
</feature>
<evidence type="ECO:0000256" key="9">
    <source>
        <dbReference type="SAM" id="Phobius"/>
    </source>
</evidence>
<dbReference type="STRING" id="225164.V4A1R7"/>
<evidence type="ECO:0000313" key="11">
    <source>
        <dbReference type="EMBL" id="ESO90622.1"/>
    </source>
</evidence>
<dbReference type="PANTHER" id="PTHR10519:SF46">
    <property type="entry name" value="METABOTROPIC GABA-B RECEPTOR SUBTYPE 3, ISOFORM A"/>
    <property type="match status" value="1"/>
</dbReference>
<keyword evidence="6" id="KW-0675">Receptor</keyword>
<dbReference type="HOGENOM" id="CLU_710232_0_0_1"/>
<evidence type="ECO:0000256" key="2">
    <source>
        <dbReference type="ARBA" id="ARBA00022692"/>
    </source>
</evidence>
<dbReference type="PANTHER" id="PTHR10519">
    <property type="entry name" value="GABA-B RECEPTOR"/>
    <property type="match status" value="1"/>
</dbReference>